<evidence type="ECO:0000256" key="9">
    <source>
        <dbReference type="ARBA" id="ARBA00022964"/>
    </source>
</evidence>
<evidence type="ECO:0000256" key="13">
    <source>
        <dbReference type="ARBA" id="ARBA00023163"/>
    </source>
</evidence>
<dbReference type="AlphaFoldDB" id="A0A7R9A269"/>
<dbReference type="InterPro" id="IPR041667">
    <property type="entry name" value="Cupin_8"/>
</dbReference>
<accession>A0A7R9A269</accession>
<dbReference type="PROSITE" id="PS51184">
    <property type="entry name" value="JMJC"/>
    <property type="match status" value="1"/>
</dbReference>
<dbReference type="SMART" id="SM00558">
    <property type="entry name" value="JmjC"/>
    <property type="match status" value="1"/>
</dbReference>
<dbReference type="GO" id="GO:0005634">
    <property type="term" value="C:nucleus"/>
    <property type="evidence" value="ECO:0007669"/>
    <property type="project" value="UniProtKB-SubCell"/>
</dbReference>
<evidence type="ECO:0000256" key="2">
    <source>
        <dbReference type="ARBA" id="ARBA00004123"/>
    </source>
</evidence>
<gene>
    <name evidence="20" type="ORF">DSTB1V02_LOCUS506</name>
</gene>
<name>A0A7R9A269_9CRUS</name>
<dbReference type="PROSITE" id="PS01359">
    <property type="entry name" value="ZF_PHD_1"/>
    <property type="match status" value="1"/>
</dbReference>
<dbReference type="PANTHER" id="PTHR23123">
    <property type="entry name" value="PHD/F-BOX CONTAINING PROTEIN"/>
    <property type="match status" value="1"/>
</dbReference>
<dbReference type="PROSITE" id="PS51058">
    <property type="entry name" value="ZF_CXXC"/>
    <property type="match status" value="1"/>
</dbReference>
<evidence type="ECO:0000256" key="3">
    <source>
        <dbReference type="ARBA" id="ARBA00008037"/>
    </source>
</evidence>
<dbReference type="InterPro" id="IPR050690">
    <property type="entry name" value="JHDM1_Histone_Demethylase"/>
</dbReference>
<evidence type="ECO:0000256" key="8">
    <source>
        <dbReference type="ARBA" id="ARBA00022853"/>
    </source>
</evidence>
<evidence type="ECO:0000259" key="19">
    <source>
        <dbReference type="PROSITE" id="PS51184"/>
    </source>
</evidence>
<protein>
    <recommendedName>
        <fullName evidence="4">[histone H3]-dimethyl-L-lysine(36) demethylase</fullName>
        <ecNumber evidence="4">1.14.11.27</ecNumber>
    </recommendedName>
</protein>
<keyword evidence="6 16" id="KW-0863">Zinc-finger</keyword>
<dbReference type="Pfam" id="PF16866">
    <property type="entry name" value="PHD_4"/>
    <property type="match status" value="1"/>
</dbReference>
<dbReference type="Gene3D" id="2.60.120.650">
    <property type="entry name" value="Cupin"/>
    <property type="match status" value="1"/>
</dbReference>
<dbReference type="CDD" id="cd15555">
    <property type="entry name" value="PHD_KDM2A_2B"/>
    <property type="match status" value="1"/>
</dbReference>
<dbReference type="GO" id="GO:0140680">
    <property type="term" value="F:histone H3K36me/H3K36me2 demethylase activity"/>
    <property type="evidence" value="ECO:0007669"/>
    <property type="project" value="UniProtKB-EC"/>
</dbReference>
<keyword evidence="13" id="KW-0804">Transcription</keyword>
<evidence type="ECO:0000256" key="15">
    <source>
        <dbReference type="ARBA" id="ARBA00047915"/>
    </source>
</evidence>
<comment type="subcellular location">
    <subcellularLocation>
        <location evidence="2">Nucleus</location>
    </subcellularLocation>
</comment>
<evidence type="ECO:0000256" key="5">
    <source>
        <dbReference type="ARBA" id="ARBA00022723"/>
    </source>
</evidence>
<evidence type="ECO:0000313" key="21">
    <source>
        <dbReference type="Proteomes" id="UP000677054"/>
    </source>
</evidence>
<keyword evidence="10" id="KW-0560">Oxidoreductase</keyword>
<dbReference type="SUPFAM" id="SSF57802">
    <property type="entry name" value="Rubredoxin-like"/>
    <property type="match status" value="1"/>
</dbReference>
<keyword evidence="14" id="KW-0539">Nucleus</keyword>
<dbReference type="EC" id="1.14.11.27" evidence="4"/>
<evidence type="ECO:0000313" key="20">
    <source>
        <dbReference type="EMBL" id="CAD7240483.1"/>
    </source>
</evidence>
<dbReference type="InterPro" id="IPR013083">
    <property type="entry name" value="Znf_RING/FYVE/PHD"/>
</dbReference>
<dbReference type="InterPro" id="IPR019786">
    <property type="entry name" value="Zinc_finger_PHD-type_CS"/>
</dbReference>
<comment type="similarity">
    <text evidence="3">Belongs to the JHDM1 histone demethylase family.</text>
</comment>
<dbReference type="PROSITE" id="PS50016">
    <property type="entry name" value="ZF_PHD_2"/>
    <property type="match status" value="1"/>
</dbReference>
<comment type="cofactor">
    <cofactor evidence="1">
        <name>Fe(2+)</name>
        <dbReference type="ChEBI" id="CHEBI:29033"/>
    </cofactor>
</comment>
<dbReference type="InterPro" id="IPR019787">
    <property type="entry name" value="Znf_PHD-finger"/>
</dbReference>
<comment type="catalytic activity">
    <reaction evidence="15">
        <text>N(6),N(6)-dimethyl-L-lysyl(36)-[histone H3] + 2 2-oxoglutarate + 2 O2 = L-lysyl(36)-[histone H3] + 2 formaldehyde + 2 succinate + 2 CO2</text>
        <dbReference type="Rhea" id="RHEA:42032"/>
        <dbReference type="Rhea" id="RHEA-COMP:9785"/>
        <dbReference type="Rhea" id="RHEA-COMP:9787"/>
        <dbReference type="ChEBI" id="CHEBI:15379"/>
        <dbReference type="ChEBI" id="CHEBI:16526"/>
        <dbReference type="ChEBI" id="CHEBI:16810"/>
        <dbReference type="ChEBI" id="CHEBI:16842"/>
        <dbReference type="ChEBI" id="CHEBI:29969"/>
        <dbReference type="ChEBI" id="CHEBI:30031"/>
        <dbReference type="ChEBI" id="CHEBI:61976"/>
        <dbReference type="EC" id="1.14.11.27"/>
    </reaction>
</comment>
<evidence type="ECO:0000256" key="10">
    <source>
        <dbReference type="ARBA" id="ARBA00023002"/>
    </source>
</evidence>
<evidence type="ECO:0000256" key="7">
    <source>
        <dbReference type="ARBA" id="ARBA00022833"/>
    </source>
</evidence>
<dbReference type="Pfam" id="PF13621">
    <property type="entry name" value="Cupin_8"/>
    <property type="match status" value="1"/>
</dbReference>
<evidence type="ECO:0000259" key="17">
    <source>
        <dbReference type="PROSITE" id="PS50016"/>
    </source>
</evidence>
<dbReference type="InterPro" id="IPR002857">
    <property type="entry name" value="Znf_CXXC"/>
</dbReference>
<evidence type="ECO:0000259" key="18">
    <source>
        <dbReference type="PROSITE" id="PS51058"/>
    </source>
</evidence>
<keyword evidence="5" id="KW-0479">Metal-binding</keyword>
<reference evidence="20" key="1">
    <citation type="submission" date="2020-11" db="EMBL/GenBank/DDBJ databases">
        <authorList>
            <person name="Tran Van P."/>
        </authorList>
    </citation>
    <scope>NUCLEOTIDE SEQUENCE</scope>
</reference>
<evidence type="ECO:0000256" key="4">
    <source>
        <dbReference type="ARBA" id="ARBA00013246"/>
    </source>
</evidence>
<evidence type="ECO:0000256" key="11">
    <source>
        <dbReference type="ARBA" id="ARBA00023004"/>
    </source>
</evidence>
<sequence length="614" mass="71247">MVRERRERKQYTDDWNVPEEELEGKRNFHLEDKLSDEKYSHQLVKHISGHEFGLAYMQQNGFKEPILVKEKAGLGLKVPDASFTIDDVRASEVNNDKSGMIPQKELFSHLCLDIGRRSRRNLDVMDVLTQKNMEMSMKEFQLYWENPNKDKLLNVISLEFSHTRLEHYVEAPLVVRQIDWVDNVWPQHLKELQTESTNVLEDMMYPKVQKYVLMSVKGCYTDFHIDFGGTSVWYHVLKGRKVFWLIPPTSRNLELYEQWVLSGKQGDIFFGDTVEKCSRVVLEAGNTFFIPTGWIHAVYTPEDSLVFGGNFLHSFSIQKQLQIAQVEDTTHVPQKFRYPFFTEMLWYVLDRYVACLLGRSHLALPKEKEKDENDVKTEPQETLVKKEHQHLTQMELHGLKSIVIYLHSLARTKKCVPELVTDPVALIKDMKELVEQHKDDQPDLAVTGKPIISWPRESKVKRKPILRKYGMNGSKSREVKKASRSDRRRRVRCKRCIACTRNDCGKCIFCRDMVKFGGPGRMKQSCLERQCRQPQLPVTSVCSKCEVNGYQGLAPDPEMPSDLMECSICYKILHPKCAKVEMPDVDGITNEDLPNSWECPHCVKEGLHINAKPL</sequence>
<dbReference type="Pfam" id="PF02008">
    <property type="entry name" value="zf-CXXC"/>
    <property type="match status" value="1"/>
</dbReference>
<dbReference type="SUPFAM" id="SSF51197">
    <property type="entry name" value="Clavaminate synthase-like"/>
    <property type="match status" value="1"/>
</dbReference>
<dbReference type="Proteomes" id="UP000677054">
    <property type="component" value="Unassembled WGS sequence"/>
</dbReference>
<proteinExistence type="inferred from homology"/>
<dbReference type="EMBL" id="LR899553">
    <property type="protein sequence ID" value="CAD7240483.1"/>
    <property type="molecule type" value="Genomic_DNA"/>
</dbReference>
<feature type="domain" description="JmjC" evidence="19">
    <location>
        <begin position="160"/>
        <end position="328"/>
    </location>
</feature>
<keyword evidence="7" id="KW-0862">Zinc</keyword>
<keyword evidence="9" id="KW-0223">Dioxygenase</keyword>
<evidence type="ECO:0000256" key="6">
    <source>
        <dbReference type="ARBA" id="ARBA00022771"/>
    </source>
</evidence>
<keyword evidence="21" id="KW-1185">Reference proteome</keyword>
<dbReference type="EMBL" id="CAJPEV010000036">
    <property type="protein sequence ID" value="CAG0879254.1"/>
    <property type="molecule type" value="Genomic_DNA"/>
</dbReference>
<feature type="domain" description="PHD-type" evidence="17">
    <location>
        <begin position="539"/>
        <end position="605"/>
    </location>
</feature>
<dbReference type="OrthoDB" id="5876800at2759"/>
<keyword evidence="12" id="KW-0805">Transcription regulation</keyword>
<dbReference type="GO" id="GO:0008270">
    <property type="term" value="F:zinc ion binding"/>
    <property type="evidence" value="ECO:0007669"/>
    <property type="project" value="UniProtKB-KW"/>
</dbReference>
<feature type="domain" description="CXXC-type" evidence="18">
    <location>
        <begin position="486"/>
        <end position="532"/>
    </location>
</feature>
<evidence type="ECO:0000256" key="12">
    <source>
        <dbReference type="ARBA" id="ARBA00023015"/>
    </source>
</evidence>
<evidence type="ECO:0000256" key="1">
    <source>
        <dbReference type="ARBA" id="ARBA00001954"/>
    </source>
</evidence>
<dbReference type="GO" id="GO:0003677">
    <property type="term" value="F:DNA binding"/>
    <property type="evidence" value="ECO:0007669"/>
    <property type="project" value="InterPro"/>
</dbReference>
<dbReference type="Gene3D" id="3.30.40.10">
    <property type="entry name" value="Zinc/RING finger domain, C3HC4 (zinc finger)"/>
    <property type="match status" value="1"/>
</dbReference>
<organism evidence="20">
    <name type="scientific">Darwinula stevensoni</name>
    <dbReference type="NCBI Taxonomy" id="69355"/>
    <lineage>
        <taxon>Eukaryota</taxon>
        <taxon>Metazoa</taxon>
        <taxon>Ecdysozoa</taxon>
        <taxon>Arthropoda</taxon>
        <taxon>Crustacea</taxon>
        <taxon>Oligostraca</taxon>
        <taxon>Ostracoda</taxon>
        <taxon>Podocopa</taxon>
        <taxon>Podocopida</taxon>
        <taxon>Darwinulocopina</taxon>
        <taxon>Darwinuloidea</taxon>
        <taxon>Darwinulidae</taxon>
        <taxon>Darwinula</taxon>
    </lineage>
</organism>
<keyword evidence="11" id="KW-0408">Iron</keyword>
<dbReference type="Gene3D" id="1.20.58.1360">
    <property type="match status" value="1"/>
</dbReference>
<dbReference type="CDD" id="cd21783">
    <property type="entry name" value="CTD_Jhd1-like"/>
    <property type="match status" value="1"/>
</dbReference>
<evidence type="ECO:0000256" key="16">
    <source>
        <dbReference type="PROSITE-ProRule" id="PRU00509"/>
    </source>
</evidence>
<dbReference type="FunFam" id="2.60.120.650:FF:000005">
    <property type="entry name" value="lysine-specific demethylase 2A isoform X1"/>
    <property type="match status" value="1"/>
</dbReference>
<keyword evidence="8" id="KW-0156">Chromatin regulator</keyword>
<dbReference type="InterPro" id="IPR003347">
    <property type="entry name" value="JmjC_dom"/>
</dbReference>
<evidence type="ECO:0000256" key="14">
    <source>
        <dbReference type="ARBA" id="ARBA00023242"/>
    </source>
</evidence>